<comment type="caution">
    <text evidence="2">The sequence shown here is derived from an EMBL/GenBank/DDBJ whole genome shotgun (WGS) entry which is preliminary data.</text>
</comment>
<dbReference type="AlphaFoldDB" id="A0A8J3HX44"/>
<dbReference type="PANTHER" id="PTHR46825:SF9">
    <property type="entry name" value="BETA-LACTAMASE-RELATED DOMAIN-CONTAINING PROTEIN"/>
    <property type="match status" value="1"/>
</dbReference>
<evidence type="ECO:0000259" key="1">
    <source>
        <dbReference type="Pfam" id="PF00144"/>
    </source>
</evidence>
<dbReference type="RefSeq" id="WP_268886613.1">
    <property type="nucleotide sequence ID" value="NZ_BNJF01000001.1"/>
</dbReference>
<dbReference type="Pfam" id="PF00144">
    <property type="entry name" value="Beta-lactamase"/>
    <property type="match status" value="1"/>
</dbReference>
<dbReference type="PANTHER" id="PTHR46825">
    <property type="entry name" value="D-ALANYL-D-ALANINE-CARBOXYPEPTIDASE/ENDOPEPTIDASE AMPH"/>
    <property type="match status" value="1"/>
</dbReference>
<dbReference type="SUPFAM" id="SSF56601">
    <property type="entry name" value="beta-lactamase/transpeptidase-like"/>
    <property type="match status" value="1"/>
</dbReference>
<dbReference type="EMBL" id="BNJF01000001">
    <property type="protein sequence ID" value="GHO42277.1"/>
    <property type="molecule type" value="Genomic_DNA"/>
</dbReference>
<dbReference type="InterPro" id="IPR001466">
    <property type="entry name" value="Beta-lactam-related"/>
</dbReference>
<reference evidence="2" key="1">
    <citation type="submission" date="2020-10" db="EMBL/GenBank/DDBJ databases">
        <title>Taxonomic study of unclassified bacteria belonging to the class Ktedonobacteria.</title>
        <authorList>
            <person name="Yabe S."/>
            <person name="Wang C.M."/>
            <person name="Zheng Y."/>
            <person name="Sakai Y."/>
            <person name="Cavaletti L."/>
            <person name="Monciardini P."/>
            <person name="Donadio S."/>
        </authorList>
    </citation>
    <scope>NUCLEOTIDE SEQUENCE</scope>
    <source>
        <strain evidence="2">SOSP1-1</strain>
    </source>
</reference>
<sequence length="191" mass="21378">MLLGLLIEKASGLSYRDYVRQHIFMAASMLHSDFFRMDLVYDDVAEGCDPLRDEDGTIRAWKKNIYSYPPIGSPDGGAHVTASDLDCFFRKLKAGALLSPQTTARFFTPQVRYHRTLEGWDRMYGYGIEFAVDGAGKVLLAQKGGINAGVSAVIRHYPDQDLNVVLLANIQQGVWEPLRTIHRLLKAEEGT</sequence>
<evidence type="ECO:0000313" key="2">
    <source>
        <dbReference type="EMBL" id="GHO42277.1"/>
    </source>
</evidence>
<proteinExistence type="predicted"/>
<keyword evidence="3" id="KW-1185">Reference proteome</keyword>
<dbReference type="InterPro" id="IPR050491">
    <property type="entry name" value="AmpC-like"/>
</dbReference>
<accession>A0A8J3HX44</accession>
<evidence type="ECO:0000313" key="3">
    <source>
        <dbReference type="Proteomes" id="UP000612362"/>
    </source>
</evidence>
<protein>
    <recommendedName>
        <fullName evidence="1">Beta-lactamase-related domain-containing protein</fullName>
    </recommendedName>
</protein>
<dbReference type="InterPro" id="IPR012338">
    <property type="entry name" value="Beta-lactam/transpept-like"/>
</dbReference>
<dbReference type="Proteomes" id="UP000612362">
    <property type="component" value="Unassembled WGS sequence"/>
</dbReference>
<dbReference type="Gene3D" id="3.40.710.10">
    <property type="entry name" value="DD-peptidase/beta-lactamase superfamily"/>
    <property type="match status" value="1"/>
</dbReference>
<organism evidence="2 3">
    <name type="scientific">Ktedonospora formicarum</name>
    <dbReference type="NCBI Taxonomy" id="2778364"/>
    <lineage>
        <taxon>Bacteria</taxon>
        <taxon>Bacillati</taxon>
        <taxon>Chloroflexota</taxon>
        <taxon>Ktedonobacteria</taxon>
        <taxon>Ktedonobacterales</taxon>
        <taxon>Ktedonobacteraceae</taxon>
        <taxon>Ktedonospora</taxon>
    </lineage>
</organism>
<feature type="domain" description="Beta-lactamase-related" evidence="1">
    <location>
        <begin position="2"/>
        <end position="179"/>
    </location>
</feature>
<gene>
    <name evidence="2" type="ORF">KSX_04400</name>
</gene>
<name>A0A8J3HX44_9CHLR</name>